<organism evidence="3 4">
    <name type="scientific">Limulus polyphemus</name>
    <name type="common">Atlantic horseshoe crab</name>
    <dbReference type="NCBI Taxonomy" id="6850"/>
    <lineage>
        <taxon>Eukaryota</taxon>
        <taxon>Metazoa</taxon>
        <taxon>Ecdysozoa</taxon>
        <taxon>Arthropoda</taxon>
        <taxon>Chelicerata</taxon>
        <taxon>Merostomata</taxon>
        <taxon>Xiphosura</taxon>
        <taxon>Limulidae</taxon>
        <taxon>Limulus</taxon>
    </lineage>
</organism>
<accession>A0ABM1BHG7</accession>
<proteinExistence type="predicted"/>
<dbReference type="RefSeq" id="XP_022250042.1">
    <property type="nucleotide sequence ID" value="XM_022394334.1"/>
</dbReference>
<evidence type="ECO:0000256" key="1">
    <source>
        <dbReference type="SAM" id="Coils"/>
    </source>
</evidence>
<keyword evidence="3" id="KW-1185">Reference proteome</keyword>
<reference evidence="4 5" key="1">
    <citation type="submission" date="2025-05" db="UniProtKB">
        <authorList>
            <consortium name="RefSeq"/>
        </authorList>
    </citation>
    <scope>IDENTIFICATION</scope>
    <source>
        <tissue evidence="4 5">Muscle</tissue>
    </source>
</reference>
<feature type="compositionally biased region" description="Polar residues" evidence="2">
    <location>
        <begin position="361"/>
        <end position="382"/>
    </location>
</feature>
<evidence type="ECO:0000313" key="7">
    <source>
        <dbReference type="RefSeq" id="XP_013782080.1"/>
    </source>
</evidence>
<sequence length="494" mass="56711">MTELINKTAPACATKNLKEEGYYSPENGICLETTCVNQNGEKENQYENTVDLLHHAAEQCQMVANRLKWKELQKKYATAELTTQQEVPQILQDHSSCSNIKQRSTNGQELSTQHEISLNVLKCECCSEMAQKLKASVTECGRLRKVIKEITDVNKRWQKYNQERQEYLQQLLTNFQELQQRVNTSNCNDSLLENSLSLQTANSVAGTHGSYRHSDSALLNKPTEQLTLKQSYEKVVKDNCRLQKEQEEMRQNFEALVYQLDLVRNERKEHIEVLEMQVRAHKEDWEAEKREKEEAQIKLKHLTEELSTAKAMSRDLEQQIYKSDKTCHCSSESQEKALVVLNGHGQANKVDQLHQWWAPNSPATPSNDQKKQNISPNEPASIQNVNNQTYYSSVACNIYAPELPEVLYRGVNFKPQMKTNDLVVDVSTFHPKANNSPTRTTLIKQLNGKVSPQQNKDKADDAVECPGCLRMFPSHRHIQFLDHFEQCQKSQASE</sequence>
<evidence type="ECO:0000256" key="2">
    <source>
        <dbReference type="SAM" id="MobiDB-lite"/>
    </source>
</evidence>
<dbReference type="Gene3D" id="1.20.5.1180">
    <property type="entry name" value="Geminin coiled-coil domain"/>
    <property type="match status" value="1"/>
</dbReference>
<evidence type="ECO:0000313" key="6">
    <source>
        <dbReference type="RefSeq" id="XP_013782079.1"/>
    </source>
</evidence>
<gene>
    <name evidence="4 5 6 7 8 9 10 11 12 13" type="primary">LOC106466348</name>
</gene>
<dbReference type="RefSeq" id="XP_022250043.1">
    <property type="nucleotide sequence ID" value="XM_022394335.1"/>
</dbReference>
<dbReference type="RefSeq" id="XP_013782077.1">
    <property type="nucleotide sequence ID" value="XM_013926623.2"/>
</dbReference>
<dbReference type="RefSeq" id="XP_013782080.1">
    <property type="nucleotide sequence ID" value="XM_013926626.2"/>
</dbReference>
<dbReference type="RefSeq" id="XP_022250041.1">
    <property type="nucleotide sequence ID" value="XM_022394333.1"/>
</dbReference>
<feature type="coiled-coil region" evidence="1">
    <location>
        <begin position="271"/>
        <end position="319"/>
    </location>
</feature>
<evidence type="ECO:0000313" key="4">
    <source>
        <dbReference type="RefSeq" id="XP_013782077.1"/>
    </source>
</evidence>
<dbReference type="PANTHER" id="PTHR31838:SF1">
    <property type="entry name" value="CENTROSOMAL PROTEIN OF 55 KDA"/>
    <property type="match status" value="1"/>
</dbReference>
<dbReference type="RefSeq" id="XP_013782078.1">
    <property type="nucleotide sequence ID" value="XM_013926624.2"/>
</dbReference>
<dbReference type="RefSeq" id="XP_022250040.1">
    <property type="nucleotide sequence ID" value="XM_022394332.1"/>
</dbReference>
<evidence type="ECO:0000313" key="9">
    <source>
        <dbReference type="RefSeq" id="XP_022250041.1"/>
    </source>
</evidence>
<evidence type="ECO:0000313" key="5">
    <source>
        <dbReference type="RefSeq" id="XP_013782078.1"/>
    </source>
</evidence>
<evidence type="ECO:0000313" key="8">
    <source>
        <dbReference type="RefSeq" id="XP_022250040.1"/>
    </source>
</evidence>
<dbReference type="PANTHER" id="PTHR31838">
    <property type="entry name" value="CENTROSOMAL PROTEIN OF 55 KDA"/>
    <property type="match status" value="1"/>
</dbReference>
<dbReference type="InterPro" id="IPR038926">
    <property type="entry name" value="CEP55"/>
</dbReference>
<feature type="region of interest" description="Disordered" evidence="2">
    <location>
        <begin position="359"/>
        <end position="382"/>
    </location>
</feature>
<feature type="coiled-coil region" evidence="1">
    <location>
        <begin position="161"/>
        <end position="188"/>
    </location>
</feature>
<keyword evidence="1" id="KW-0175">Coiled coil</keyword>
<name>A0ABM1BHG7_LIMPO</name>
<dbReference type="RefSeq" id="XP_013782079.1">
    <property type="nucleotide sequence ID" value="XM_013926625.2"/>
</dbReference>
<evidence type="ECO:0000313" key="13">
    <source>
        <dbReference type="RefSeq" id="XP_022250046.1"/>
    </source>
</evidence>
<dbReference type="GeneID" id="106466348"/>
<evidence type="ECO:0000313" key="3">
    <source>
        <dbReference type="Proteomes" id="UP000694941"/>
    </source>
</evidence>
<evidence type="ECO:0000313" key="12">
    <source>
        <dbReference type="RefSeq" id="XP_022250044.1"/>
    </source>
</evidence>
<protein>
    <submittedName>
        <fullName evidence="4 5">Uncharacterized protein LOC106466348 isoform X1</fullName>
    </submittedName>
</protein>
<dbReference type="Proteomes" id="UP000694941">
    <property type="component" value="Unplaced"/>
</dbReference>
<evidence type="ECO:0000313" key="10">
    <source>
        <dbReference type="RefSeq" id="XP_022250042.1"/>
    </source>
</evidence>
<dbReference type="RefSeq" id="XP_022250044.1">
    <property type="nucleotide sequence ID" value="XM_022394336.1"/>
</dbReference>
<evidence type="ECO:0000313" key="11">
    <source>
        <dbReference type="RefSeq" id="XP_022250043.1"/>
    </source>
</evidence>
<dbReference type="RefSeq" id="XP_022250046.1">
    <property type="nucleotide sequence ID" value="XM_022394338.1"/>
</dbReference>